<accession>A0ABR3EMA0</accession>
<gene>
    <name evidence="2" type="ORF">V5O48_018094</name>
</gene>
<name>A0ABR3EMA0_9AGAR</name>
<organism evidence="2 3">
    <name type="scientific">Marasmius crinis-equi</name>
    <dbReference type="NCBI Taxonomy" id="585013"/>
    <lineage>
        <taxon>Eukaryota</taxon>
        <taxon>Fungi</taxon>
        <taxon>Dikarya</taxon>
        <taxon>Basidiomycota</taxon>
        <taxon>Agaricomycotina</taxon>
        <taxon>Agaricomycetes</taxon>
        <taxon>Agaricomycetidae</taxon>
        <taxon>Agaricales</taxon>
        <taxon>Marasmiineae</taxon>
        <taxon>Marasmiaceae</taxon>
        <taxon>Marasmius</taxon>
    </lineage>
</organism>
<keyword evidence="3" id="KW-1185">Reference proteome</keyword>
<comment type="caution">
    <text evidence="2">The sequence shown here is derived from an EMBL/GenBank/DDBJ whole genome shotgun (WGS) entry which is preliminary data.</text>
</comment>
<feature type="region of interest" description="Disordered" evidence="1">
    <location>
        <begin position="1"/>
        <end position="294"/>
    </location>
</feature>
<feature type="compositionally biased region" description="Basic and acidic residues" evidence="1">
    <location>
        <begin position="225"/>
        <end position="236"/>
    </location>
</feature>
<evidence type="ECO:0000313" key="3">
    <source>
        <dbReference type="Proteomes" id="UP001465976"/>
    </source>
</evidence>
<feature type="compositionally biased region" description="Low complexity" evidence="1">
    <location>
        <begin position="187"/>
        <end position="207"/>
    </location>
</feature>
<evidence type="ECO:0000256" key="1">
    <source>
        <dbReference type="SAM" id="MobiDB-lite"/>
    </source>
</evidence>
<evidence type="ECO:0000313" key="2">
    <source>
        <dbReference type="EMBL" id="KAL0563965.1"/>
    </source>
</evidence>
<proteinExistence type="predicted"/>
<dbReference type="EMBL" id="JBAHYK010003082">
    <property type="protein sequence ID" value="KAL0563965.1"/>
    <property type="molecule type" value="Genomic_DNA"/>
</dbReference>
<feature type="compositionally biased region" description="Basic and acidic residues" evidence="1">
    <location>
        <begin position="1"/>
        <end position="64"/>
    </location>
</feature>
<feature type="compositionally biased region" description="Low complexity" evidence="1">
    <location>
        <begin position="76"/>
        <end position="96"/>
    </location>
</feature>
<protein>
    <submittedName>
        <fullName evidence="2">Uncharacterized protein</fullName>
    </submittedName>
</protein>
<reference evidence="2 3" key="1">
    <citation type="submission" date="2024-02" db="EMBL/GenBank/DDBJ databases">
        <title>A draft genome for the cacao thread blight pathogen Marasmius crinis-equi.</title>
        <authorList>
            <person name="Cohen S.P."/>
            <person name="Baruah I.K."/>
            <person name="Amoako-Attah I."/>
            <person name="Bukari Y."/>
            <person name="Meinhardt L.W."/>
            <person name="Bailey B.A."/>
        </authorList>
    </citation>
    <scope>NUCLEOTIDE SEQUENCE [LARGE SCALE GENOMIC DNA]</scope>
    <source>
        <strain evidence="2 3">GH-76</strain>
    </source>
</reference>
<dbReference type="Proteomes" id="UP001465976">
    <property type="component" value="Unassembled WGS sequence"/>
</dbReference>
<feature type="compositionally biased region" description="Low complexity" evidence="1">
    <location>
        <begin position="134"/>
        <end position="158"/>
    </location>
</feature>
<sequence>MEQNATKELKKSVKASLRDERARRRTADKAEQKEREKKEREERKAREREEERQALLDIVKDLPKSKGKGKAPVKGSATASSSALPSPSKSVSSEEATILEDEIESASDWSPPPLHELVQVWDQEIADKRKGKAPAKASASTSSSAVPSPSKSASSRKATTFDEEIESVSDWSPPLKARKQETAVQTPSSPTLVASSSPSKLSEASTAGSSSKIQGESSTPPKRARVAESSKKRALEDTSSNSTPAKRARWALEIMDDGSFVEIPLPDSPKAPRSKRRVSASTKEDGDFIQSLHQ</sequence>
<feature type="compositionally biased region" description="Polar residues" evidence="1">
    <location>
        <begin position="208"/>
        <end position="220"/>
    </location>
</feature>